<dbReference type="AlphaFoldDB" id="A0A2U1V342"/>
<proteinExistence type="predicted"/>
<accession>A0A2U1V342</accession>
<dbReference type="EMBL" id="PDOA01000008">
    <property type="protein sequence ID" value="PWC28339.1"/>
    <property type="molecule type" value="Genomic_DNA"/>
</dbReference>
<reference evidence="3" key="1">
    <citation type="submission" date="2017-10" db="EMBL/GenBank/DDBJ databases">
        <authorList>
            <person name="Toshchakov S.V."/>
            <person name="Goeva M.A."/>
        </authorList>
    </citation>
    <scope>NUCLEOTIDE SEQUENCE [LARGE SCALE GENOMIC DNA]</scope>
    <source>
        <strain evidence="3">JR1/69-1-13</strain>
    </source>
</reference>
<evidence type="ECO:0000313" key="3">
    <source>
        <dbReference type="Proteomes" id="UP000245048"/>
    </source>
</evidence>
<organism evidence="2 3">
    <name type="scientific">Teichococcus aestuarii</name>
    <dbReference type="NCBI Taxonomy" id="568898"/>
    <lineage>
        <taxon>Bacteria</taxon>
        <taxon>Pseudomonadati</taxon>
        <taxon>Pseudomonadota</taxon>
        <taxon>Alphaproteobacteria</taxon>
        <taxon>Acetobacterales</taxon>
        <taxon>Roseomonadaceae</taxon>
        <taxon>Roseomonas</taxon>
    </lineage>
</organism>
<keyword evidence="3" id="KW-1185">Reference proteome</keyword>
<protein>
    <submittedName>
        <fullName evidence="2">Uncharacterized protein</fullName>
    </submittedName>
</protein>
<name>A0A2U1V342_9PROT</name>
<sequence>MALAAEAAAPRGPPNSPAMARPATRASRARRAAARDHDHEISYLPALMRDVTDALFPAFPAATLLSGPVEDGMLAAIAAAPPPFLPPTATRRAP</sequence>
<evidence type="ECO:0000313" key="2">
    <source>
        <dbReference type="EMBL" id="PWC28339.1"/>
    </source>
</evidence>
<dbReference type="Proteomes" id="UP000245048">
    <property type="component" value="Unassembled WGS sequence"/>
</dbReference>
<gene>
    <name evidence="2" type="ORF">CR165_13730</name>
</gene>
<comment type="caution">
    <text evidence="2">The sequence shown here is derived from an EMBL/GenBank/DDBJ whole genome shotgun (WGS) entry which is preliminary data.</text>
</comment>
<feature type="region of interest" description="Disordered" evidence="1">
    <location>
        <begin position="1"/>
        <end position="36"/>
    </location>
</feature>
<dbReference type="RefSeq" id="WP_109517567.1">
    <property type="nucleotide sequence ID" value="NZ_PDOA01000008.1"/>
</dbReference>
<evidence type="ECO:0000256" key="1">
    <source>
        <dbReference type="SAM" id="MobiDB-lite"/>
    </source>
</evidence>